<dbReference type="PANTHER" id="PTHR38050:SF2">
    <property type="entry name" value="FERULOYL ESTERASE C-RELATED"/>
    <property type="match status" value="1"/>
</dbReference>
<keyword evidence="7" id="KW-0119">Carbohydrate metabolism</keyword>
<evidence type="ECO:0000256" key="7">
    <source>
        <dbReference type="ARBA" id="ARBA00023277"/>
    </source>
</evidence>
<reference evidence="10" key="1">
    <citation type="journal article" date="2020" name="Stud. Mycol.">
        <title>101 Dothideomycetes genomes: a test case for predicting lifestyles and emergence of pathogens.</title>
        <authorList>
            <person name="Haridas S."/>
            <person name="Albert R."/>
            <person name="Binder M."/>
            <person name="Bloem J."/>
            <person name="Labutti K."/>
            <person name="Salamov A."/>
            <person name="Andreopoulos B."/>
            <person name="Baker S."/>
            <person name="Barry K."/>
            <person name="Bills G."/>
            <person name="Bluhm B."/>
            <person name="Cannon C."/>
            <person name="Castanera R."/>
            <person name="Culley D."/>
            <person name="Daum C."/>
            <person name="Ezra D."/>
            <person name="Gonzalez J."/>
            <person name="Henrissat B."/>
            <person name="Kuo A."/>
            <person name="Liang C."/>
            <person name="Lipzen A."/>
            <person name="Lutzoni F."/>
            <person name="Magnuson J."/>
            <person name="Mondo S."/>
            <person name="Nolan M."/>
            <person name="Ohm R."/>
            <person name="Pangilinan J."/>
            <person name="Park H.-J."/>
            <person name="Ramirez L."/>
            <person name="Alfaro M."/>
            <person name="Sun H."/>
            <person name="Tritt A."/>
            <person name="Yoshinaga Y."/>
            <person name="Zwiers L.-H."/>
            <person name="Turgeon B."/>
            <person name="Goodwin S."/>
            <person name="Spatafora J."/>
            <person name="Crous P."/>
            <person name="Grigoriev I."/>
        </authorList>
    </citation>
    <scope>NUCLEOTIDE SEQUENCE</scope>
    <source>
        <strain evidence="10">CBS 627.86</strain>
    </source>
</reference>
<dbReference type="OrthoDB" id="424610at2759"/>
<evidence type="ECO:0000256" key="5">
    <source>
        <dbReference type="ARBA" id="ARBA00022729"/>
    </source>
</evidence>
<organism evidence="10 11">
    <name type="scientific">Lophiotrema nucula</name>
    <dbReference type="NCBI Taxonomy" id="690887"/>
    <lineage>
        <taxon>Eukaryota</taxon>
        <taxon>Fungi</taxon>
        <taxon>Dikarya</taxon>
        <taxon>Ascomycota</taxon>
        <taxon>Pezizomycotina</taxon>
        <taxon>Dothideomycetes</taxon>
        <taxon>Pleosporomycetidae</taxon>
        <taxon>Pleosporales</taxon>
        <taxon>Lophiotremataceae</taxon>
        <taxon>Lophiotrema</taxon>
    </lineage>
</organism>
<dbReference type="Proteomes" id="UP000799770">
    <property type="component" value="Unassembled WGS sequence"/>
</dbReference>
<dbReference type="InterPro" id="IPR029058">
    <property type="entry name" value="AB_hydrolase_fold"/>
</dbReference>
<evidence type="ECO:0000256" key="4">
    <source>
        <dbReference type="ARBA" id="ARBA00022651"/>
    </source>
</evidence>
<name>A0A6A5ZH89_9PLEO</name>
<evidence type="ECO:0000256" key="3">
    <source>
        <dbReference type="ARBA" id="ARBA00022525"/>
    </source>
</evidence>
<dbReference type="InterPro" id="IPR043595">
    <property type="entry name" value="FaeB/C/D"/>
</dbReference>
<dbReference type="EC" id="3.1.1.73" evidence="2"/>
<dbReference type="GO" id="GO:0030600">
    <property type="term" value="F:feruloyl esterase activity"/>
    <property type="evidence" value="ECO:0007669"/>
    <property type="project" value="UniProtKB-EC"/>
</dbReference>
<dbReference type="PANTHER" id="PTHR38050">
    <property type="match status" value="1"/>
</dbReference>
<evidence type="ECO:0000256" key="9">
    <source>
        <dbReference type="ARBA" id="ARBA00034075"/>
    </source>
</evidence>
<proteinExistence type="predicted"/>
<keyword evidence="3" id="KW-0964">Secreted</keyword>
<dbReference type="AlphaFoldDB" id="A0A6A5ZH89"/>
<dbReference type="EMBL" id="ML977316">
    <property type="protein sequence ID" value="KAF2118842.1"/>
    <property type="molecule type" value="Genomic_DNA"/>
</dbReference>
<keyword evidence="4" id="KW-0858">Xylan degradation</keyword>
<evidence type="ECO:0000256" key="6">
    <source>
        <dbReference type="ARBA" id="ARBA00022801"/>
    </source>
</evidence>
<keyword evidence="11" id="KW-1185">Reference proteome</keyword>
<gene>
    <name evidence="10" type="ORF">BDV96DRAFT_643012</name>
</gene>
<comment type="subcellular location">
    <subcellularLocation>
        <location evidence="1">Secreted</location>
    </subcellularLocation>
</comment>
<evidence type="ECO:0000313" key="11">
    <source>
        <dbReference type="Proteomes" id="UP000799770"/>
    </source>
</evidence>
<evidence type="ECO:0000256" key="1">
    <source>
        <dbReference type="ARBA" id="ARBA00004613"/>
    </source>
</evidence>
<evidence type="ECO:0000313" key="10">
    <source>
        <dbReference type="EMBL" id="KAF2118842.1"/>
    </source>
</evidence>
<evidence type="ECO:0000256" key="2">
    <source>
        <dbReference type="ARBA" id="ARBA00013091"/>
    </source>
</evidence>
<accession>A0A6A5ZH89</accession>
<keyword evidence="8" id="KW-0624">Polysaccharide degradation</keyword>
<dbReference type="Gene3D" id="3.40.50.1820">
    <property type="entry name" value="alpha/beta hydrolase"/>
    <property type="match status" value="1"/>
</dbReference>
<evidence type="ECO:0000256" key="8">
    <source>
        <dbReference type="ARBA" id="ARBA00023326"/>
    </source>
</evidence>
<dbReference type="GO" id="GO:0045493">
    <property type="term" value="P:xylan catabolic process"/>
    <property type="evidence" value="ECO:0007669"/>
    <property type="project" value="UniProtKB-KW"/>
</dbReference>
<dbReference type="GO" id="GO:0005576">
    <property type="term" value="C:extracellular region"/>
    <property type="evidence" value="ECO:0007669"/>
    <property type="project" value="UniProtKB-SubCell"/>
</dbReference>
<comment type="catalytic activity">
    <reaction evidence="9">
        <text>feruloyl-polysaccharide + H2O = ferulate + polysaccharide.</text>
        <dbReference type="EC" id="3.1.1.73"/>
    </reaction>
</comment>
<protein>
    <recommendedName>
        <fullName evidence="2">feruloyl esterase</fullName>
        <ecNumber evidence="2">3.1.1.73</ecNumber>
    </recommendedName>
</protein>
<keyword evidence="6" id="KW-0378">Hydrolase</keyword>
<keyword evidence="5" id="KW-0732">Signal</keyword>
<dbReference type="SUPFAM" id="SSF53474">
    <property type="entry name" value="alpha/beta-Hydrolases"/>
    <property type="match status" value="1"/>
</dbReference>
<sequence length="268" mass="29503">MEEMTRLPDPYINQDYIVAYPQGTNDMWMGNPLAPEATYPDDRPFIINLLDSLEDTLCLGKSRTYITGFSNGGGLSGLLSCYPPALEWVAAFSAVAGAYYMTPTLPYITMFDLGECEGDRGRRGRVPFMEIHGDADMPIAYDGNNTRAEGVSGPSTVPVLEWLERFAARNSRNASLAECAAQEQRYAEPSNVADEDESKGKGSVVKTYWYCGAEKEAVVGYQVTGLGHGWPSTVPLDSGLEGFRLGPTTWNASSVLLEWFTRFSLSRR</sequence>